<dbReference type="GO" id="GO:0005829">
    <property type="term" value="C:cytosol"/>
    <property type="evidence" value="ECO:0007669"/>
    <property type="project" value="TreeGrafter"/>
</dbReference>
<keyword evidence="5 9" id="KW-0274">FAD</keyword>
<evidence type="ECO:0000256" key="6">
    <source>
        <dbReference type="ARBA" id="ARBA00023002"/>
    </source>
</evidence>
<keyword evidence="4 9" id="KW-0285">Flavoprotein</keyword>
<evidence type="ECO:0000256" key="2">
    <source>
        <dbReference type="ARBA" id="ARBA00004777"/>
    </source>
</evidence>
<name>A0A5R8MCW9_9GAMM</name>
<comment type="catalytic activity">
    <reaction evidence="8">
        <text>(6S)-5-methyl-5,6,7,8-tetrahydrofolate + NAD(+) = (6R)-5,10-methylene-5,6,7,8-tetrahydrofolate + NADH + H(+)</text>
        <dbReference type="Rhea" id="RHEA:19821"/>
        <dbReference type="ChEBI" id="CHEBI:15378"/>
        <dbReference type="ChEBI" id="CHEBI:15636"/>
        <dbReference type="ChEBI" id="CHEBI:18608"/>
        <dbReference type="ChEBI" id="CHEBI:57540"/>
        <dbReference type="ChEBI" id="CHEBI:57945"/>
        <dbReference type="EC" id="1.5.1.54"/>
    </reaction>
    <physiologicalReaction direction="right-to-left" evidence="8">
        <dbReference type="Rhea" id="RHEA:19823"/>
    </physiologicalReaction>
</comment>
<dbReference type="GO" id="GO:0009086">
    <property type="term" value="P:methionine biosynthetic process"/>
    <property type="evidence" value="ECO:0007669"/>
    <property type="project" value="TreeGrafter"/>
</dbReference>
<dbReference type="InterPro" id="IPR029041">
    <property type="entry name" value="FAD-linked_oxidoreductase-like"/>
</dbReference>
<dbReference type="EMBL" id="VBUI01000028">
    <property type="protein sequence ID" value="TLF47355.1"/>
    <property type="molecule type" value="Genomic_DNA"/>
</dbReference>
<evidence type="ECO:0000256" key="9">
    <source>
        <dbReference type="RuleBase" id="RU003862"/>
    </source>
</evidence>
<keyword evidence="6 9" id="KW-0560">Oxidoreductase</keyword>
<keyword evidence="11" id="KW-1185">Reference proteome</keyword>
<dbReference type="PANTHER" id="PTHR45754">
    <property type="entry name" value="METHYLENETETRAHYDROFOLATE REDUCTASE"/>
    <property type="match status" value="1"/>
</dbReference>
<dbReference type="GO" id="GO:0071949">
    <property type="term" value="F:FAD binding"/>
    <property type="evidence" value="ECO:0007669"/>
    <property type="project" value="TreeGrafter"/>
</dbReference>
<sequence length="311" mass="33274">MNDLCSAMPPEQRLRGCLALARSRYELLPLADLQEAAHRLPPGAWVTVTCSPRHGIERTLEAAERLSRDGFCVVPHLAARLVRDHDHLEAIAARLSAAGIDDAFVVGGDAPRPAGDYANGLALLEALSQLPGRPARLGVPAYPEGHRQLDGALLQRDLEAKARIADYAVTQMCFESAPLLDWLRRQRAGGLALPVYAGIPGVIAHARLLSVALRIGLGPSTRALGRQRGLLGRLLRPAVYRPEGLMRGLWPSLEEPGGFAGLHVYSFNQVSATRAWLEALCASYCAGQALEPALSSSADSGAEIVKPAARC</sequence>
<comment type="caution">
    <text evidence="10">The sequence shown here is derived from an EMBL/GenBank/DDBJ whole genome shotgun (WGS) entry which is preliminary data.</text>
</comment>
<evidence type="ECO:0000256" key="3">
    <source>
        <dbReference type="ARBA" id="ARBA00006743"/>
    </source>
</evidence>
<comment type="pathway">
    <text evidence="7">Amino-acid biosynthesis; L-methionine biosynthesis via de novo pathway.</text>
</comment>
<evidence type="ECO:0000256" key="7">
    <source>
        <dbReference type="ARBA" id="ARBA00034478"/>
    </source>
</evidence>
<protein>
    <recommendedName>
        <fullName evidence="9">Methylenetetrahydrofolate reductase</fullName>
    </recommendedName>
</protein>
<evidence type="ECO:0000256" key="5">
    <source>
        <dbReference type="ARBA" id="ARBA00022827"/>
    </source>
</evidence>
<dbReference type="OrthoDB" id="9812555at2"/>
<accession>A0A5R8MCW9</accession>
<organism evidence="10 11">
    <name type="scientific">Halomonas urmiana</name>
    <dbReference type="NCBI Taxonomy" id="490901"/>
    <lineage>
        <taxon>Bacteria</taxon>
        <taxon>Pseudomonadati</taxon>
        <taxon>Pseudomonadota</taxon>
        <taxon>Gammaproteobacteria</taxon>
        <taxon>Oceanospirillales</taxon>
        <taxon>Halomonadaceae</taxon>
        <taxon>Halomonas</taxon>
    </lineage>
</organism>
<comment type="pathway">
    <text evidence="2 9">One-carbon metabolism; tetrahydrofolate interconversion.</text>
</comment>
<comment type="cofactor">
    <cofactor evidence="1 9">
        <name>FAD</name>
        <dbReference type="ChEBI" id="CHEBI:57692"/>
    </cofactor>
</comment>
<dbReference type="AlphaFoldDB" id="A0A5R8MCW9"/>
<evidence type="ECO:0000256" key="1">
    <source>
        <dbReference type="ARBA" id="ARBA00001974"/>
    </source>
</evidence>
<evidence type="ECO:0000256" key="8">
    <source>
        <dbReference type="ARBA" id="ARBA00048628"/>
    </source>
</evidence>
<reference evidence="10 11" key="1">
    <citation type="journal article" date="2007" name="Int. J. Syst. Evol. Microbiol.">
        <title>Halomonas saccharevitans sp. nov., Halomonas arcis sp. nov. and Halomonas subterranea sp. nov., halophilic bacteria isolated from hypersaline environments of China.</title>
        <authorList>
            <person name="Xu X.W."/>
            <person name="Wu Y.H."/>
            <person name="Zhou Z."/>
            <person name="Wang C.S."/>
            <person name="Zhou Y.G."/>
            <person name="Zhang H.B."/>
            <person name="Wang Y."/>
            <person name="Wu M."/>
        </authorList>
    </citation>
    <scope>NUCLEOTIDE SEQUENCE [LARGE SCALE GENOMIC DNA]</scope>
    <source>
        <strain evidence="10 11">TBZ3</strain>
    </source>
</reference>
<dbReference type="Gene3D" id="3.20.20.220">
    <property type="match status" value="1"/>
</dbReference>
<dbReference type="Pfam" id="PF02219">
    <property type="entry name" value="MTHFR"/>
    <property type="match status" value="1"/>
</dbReference>
<dbReference type="Proteomes" id="UP000306973">
    <property type="component" value="Unassembled WGS sequence"/>
</dbReference>
<comment type="similarity">
    <text evidence="3 9">Belongs to the methylenetetrahydrofolate reductase family.</text>
</comment>
<evidence type="ECO:0000256" key="4">
    <source>
        <dbReference type="ARBA" id="ARBA00022630"/>
    </source>
</evidence>
<dbReference type="RefSeq" id="WP_138182518.1">
    <property type="nucleotide sequence ID" value="NZ_VBUI01000028.1"/>
</dbReference>
<dbReference type="SUPFAM" id="SSF51730">
    <property type="entry name" value="FAD-linked oxidoreductase"/>
    <property type="match status" value="1"/>
</dbReference>
<dbReference type="InterPro" id="IPR003171">
    <property type="entry name" value="Mehydrof_redctse-like"/>
</dbReference>
<dbReference type="GO" id="GO:0106312">
    <property type="term" value="F:methylenetetrahydrofolate reductase (NADH) activity"/>
    <property type="evidence" value="ECO:0007669"/>
    <property type="project" value="UniProtKB-EC"/>
</dbReference>
<proteinExistence type="inferred from homology"/>
<dbReference type="PANTHER" id="PTHR45754:SF3">
    <property type="entry name" value="METHYLENETETRAHYDROFOLATE REDUCTASE (NADPH)"/>
    <property type="match status" value="1"/>
</dbReference>
<dbReference type="GO" id="GO:0035999">
    <property type="term" value="P:tetrahydrofolate interconversion"/>
    <property type="evidence" value="ECO:0007669"/>
    <property type="project" value="UniProtKB-UniPathway"/>
</dbReference>
<evidence type="ECO:0000313" key="11">
    <source>
        <dbReference type="Proteomes" id="UP000306973"/>
    </source>
</evidence>
<gene>
    <name evidence="10" type="ORF">FEI13_16010</name>
</gene>
<dbReference type="UniPathway" id="UPA00193"/>
<evidence type="ECO:0000313" key="10">
    <source>
        <dbReference type="EMBL" id="TLF47355.1"/>
    </source>
</evidence>